<evidence type="ECO:0000256" key="1">
    <source>
        <dbReference type="ARBA" id="ARBA00023242"/>
    </source>
</evidence>
<dbReference type="SUPFAM" id="SSF55486">
    <property type="entry name" value="Metalloproteases ('zincins'), catalytic domain"/>
    <property type="match status" value="1"/>
</dbReference>
<protein>
    <recommendedName>
        <fullName evidence="2">FHA domain-containing protein</fullName>
    </recommendedName>
</protein>
<dbReference type="Gene3D" id="2.60.200.20">
    <property type="match status" value="1"/>
</dbReference>
<dbReference type="InterPro" id="IPR008984">
    <property type="entry name" value="SMAD_FHA_dom_sf"/>
</dbReference>
<accession>A0ABY8UJ72</accession>
<proteinExistence type="predicted"/>
<dbReference type="Pfam" id="PF00498">
    <property type="entry name" value="FHA"/>
    <property type="match status" value="1"/>
</dbReference>
<dbReference type="SUPFAM" id="SSF49879">
    <property type="entry name" value="SMAD/FHA domain"/>
    <property type="match status" value="1"/>
</dbReference>
<gene>
    <name evidence="3" type="ORF">OEZ85_000772</name>
</gene>
<dbReference type="InterPro" id="IPR000253">
    <property type="entry name" value="FHA_dom"/>
</dbReference>
<organism evidence="3 4">
    <name type="scientific">Tetradesmus obliquus</name>
    <name type="common">Green alga</name>
    <name type="synonym">Acutodesmus obliquus</name>
    <dbReference type="NCBI Taxonomy" id="3088"/>
    <lineage>
        <taxon>Eukaryota</taxon>
        <taxon>Viridiplantae</taxon>
        <taxon>Chlorophyta</taxon>
        <taxon>core chlorophytes</taxon>
        <taxon>Chlorophyceae</taxon>
        <taxon>CS clade</taxon>
        <taxon>Sphaeropleales</taxon>
        <taxon>Scenedesmaceae</taxon>
        <taxon>Tetradesmus</taxon>
    </lineage>
</organism>
<dbReference type="InterPro" id="IPR024079">
    <property type="entry name" value="MetalloPept_cat_dom_sf"/>
</dbReference>
<dbReference type="Gene3D" id="3.40.390.10">
    <property type="entry name" value="Collagenase (Catalytic Domain)"/>
    <property type="match status" value="1"/>
</dbReference>
<feature type="domain" description="FHA" evidence="2">
    <location>
        <begin position="71"/>
        <end position="124"/>
    </location>
</feature>
<dbReference type="CDD" id="cd22701">
    <property type="entry name" value="FHA_FKH1-like"/>
    <property type="match status" value="1"/>
</dbReference>
<reference evidence="3 4" key="1">
    <citation type="submission" date="2023-05" db="EMBL/GenBank/DDBJ databases">
        <title>A 100% complete, gapless, phased diploid assembly of the Scenedesmus obliquus UTEX 3031 genome.</title>
        <authorList>
            <person name="Biondi T.C."/>
            <person name="Hanschen E.R."/>
            <person name="Kwon T."/>
            <person name="Eng W."/>
            <person name="Kruse C.P.S."/>
            <person name="Koehler S.I."/>
            <person name="Kunde Y."/>
            <person name="Gleasner C.D."/>
            <person name="You Mak K.T."/>
            <person name="Polle J."/>
            <person name="Hovde B.T."/>
            <person name="Starkenburg S.R."/>
        </authorList>
    </citation>
    <scope>NUCLEOTIDE SEQUENCE [LARGE SCALE GENOMIC DNA]</scope>
    <source>
        <strain evidence="3 4">DOE0152z</strain>
    </source>
</reference>
<evidence type="ECO:0000313" key="3">
    <source>
        <dbReference type="EMBL" id="WIA21583.1"/>
    </source>
</evidence>
<sequence>MQQPAAVPAGLPLLPVPAAAAAAAAQPPAAAAKPQPAAAAAAAGDPRFAKCGFAKLLGDNGLEVYIKKYEVIMGRKSKTPVDVVLGDSPVLSRHHARIMFNFVAKQWELLVEGKNGVTVNGTLVTPASGPFVLQSQDLLQADKAGVLGLNPAAPEAEIAAYDAAVAAAKADVSLAFNLHSRPSSPKKIYLEFHGCVTEGTDGWNKYLELDSIVTPEYDSDGQPGFSRGELQEVFAVWQGVASHFSLWDVDVTTEDPGFEGLIRSDNEADAEYGIRVCVGGDGNWAGAHIGGIAVMNSFGWVHKPGGEVYRDSFVFSKNLITSEDRAVSANYIWKSISHEVGHTLGLAHKGVMLANSTKQEYYTIPPAPGLWAPVMGVPGRGLFVQWSNGSYPEAAGPPSNTDDDLAIISATLPLLQDEAGNTPATARMLCTQTECSPVPSNPSLITTTVRAIISGADDRDYYNVTADAQTAGPQRLKVVITYEPNWSKRSLALNGSEFSQNWRISNLRLQLQFVQQAVEVVAGPATEWSTQQQFDVTLPEAGAYTFWVEPTAQLSSNAQLPTTYGNVGTYRLTAIFATTSKATLLD</sequence>
<dbReference type="PANTHER" id="PTHR21712:SF29">
    <property type="entry name" value="PRE-RRNA-PROCESSING PROTEIN FHL1"/>
    <property type="match status" value="1"/>
</dbReference>
<evidence type="ECO:0000259" key="2">
    <source>
        <dbReference type="PROSITE" id="PS50006"/>
    </source>
</evidence>
<keyword evidence="4" id="KW-1185">Reference proteome</keyword>
<dbReference type="InterPro" id="IPR045178">
    <property type="entry name" value="Fhl1/FHA1"/>
</dbReference>
<keyword evidence="1" id="KW-0539">Nucleus</keyword>
<dbReference type="PANTHER" id="PTHR21712">
    <property type="entry name" value="PRE-RRNA-PROCESSING PROTEIN FHL1"/>
    <property type="match status" value="1"/>
</dbReference>
<name>A0ABY8UJ72_TETOB</name>
<evidence type="ECO:0000313" key="4">
    <source>
        <dbReference type="Proteomes" id="UP001244341"/>
    </source>
</evidence>
<dbReference type="EMBL" id="CP126220">
    <property type="protein sequence ID" value="WIA21583.1"/>
    <property type="molecule type" value="Genomic_DNA"/>
</dbReference>
<dbReference type="Proteomes" id="UP001244341">
    <property type="component" value="Chromosome 13b"/>
</dbReference>
<dbReference type="PROSITE" id="PS50006">
    <property type="entry name" value="FHA_DOMAIN"/>
    <property type="match status" value="1"/>
</dbReference>